<keyword evidence="2" id="KW-0472">Membrane</keyword>
<feature type="compositionally biased region" description="Basic and acidic residues" evidence="1">
    <location>
        <begin position="117"/>
        <end position="142"/>
    </location>
</feature>
<dbReference type="Proteomes" id="UP000492821">
    <property type="component" value="Unassembled WGS sequence"/>
</dbReference>
<evidence type="ECO:0000256" key="1">
    <source>
        <dbReference type="SAM" id="MobiDB-lite"/>
    </source>
</evidence>
<feature type="transmembrane region" description="Helical" evidence="2">
    <location>
        <begin position="6"/>
        <end position="27"/>
    </location>
</feature>
<sequence length="237" mass="26025">MVIDMSIVVLTMVWLLPIIMLTSLCCVRRKVHKPTTTPASGGPLGNSATSRRGSRSRRNVATDDPSGSSLMDKDRLQKKSSLTQASSQPSSGGPIAGIGQNSKLHPPVSKEKRKNNRTLDKDDEKEPSAHREESAKEEKLKVEGTIIFTLDENVGQTRRNEDDDDILKSTLDSYEKPTEKRTKTTQPTEDLALERTQESTTLKQGGKSFRAKRSLSAPVHPSPSESPVTMRKGACTK</sequence>
<evidence type="ECO:0000313" key="4">
    <source>
        <dbReference type="WBParaSite" id="Pan_g16723.t1"/>
    </source>
</evidence>
<keyword evidence="3" id="KW-1185">Reference proteome</keyword>
<name>A0A7E4ZTQ7_PANRE</name>
<dbReference type="WBParaSite" id="Pan_g16723.t1">
    <property type="protein sequence ID" value="Pan_g16723.t1"/>
    <property type="gene ID" value="Pan_g16723"/>
</dbReference>
<dbReference type="AlphaFoldDB" id="A0A7E4ZTQ7"/>
<feature type="region of interest" description="Disordered" evidence="1">
    <location>
        <begin position="33"/>
        <end position="237"/>
    </location>
</feature>
<reference evidence="3" key="1">
    <citation type="journal article" date="2013" name="Genetics">
        <title>The draft genome and transcriptome of Panagrellus redivivus are shaped by the harsh demands of a free-living lifestyle.</title>
        <authorList>
            <person name="Srinivasan J."/>
            <person name="Dillman A.R."/>
            <person name="Macchietto M.G."/>
            <person name="Heikkinen L."/>
            <person name="Lakso M."/>
            <person name="Fracchia K.M."/>
            <person name="Antoshechkin I."/>
            <person name="Mortazavi A."/>
            <person name="Wong G."/>
            <person name="Sternberg P.W."/>
        </authorList>
    </citation>
    <scope>NUCLEOTIDE SEQUENCE [LARGE SCALE GENOMIC DNA]</scope>
    <source>
        <strain evidence="3">MT8872</strain>
    </source>
</reference>
<keyword evidence="2" id="KW-1133">Transmembrane helix</keyword>
<organism evidence="3 4">
    <name type="scientific">Panagrellus redivivus</name>
    <name type="common">Microworm</name>
    <dbReference type="NCBI Taxonomy" id="6233"/>
    <lineage>
        <taxon>Eukaryota</taxon>
        <taxon>Metazoa</taxon>
        <taxon>Ecdysozoa</taxon>
        <taxon>Nematoda</taxon>
        <taxon>Chromadorea</taxon>
        <taxon>Rhabditida</taxon>
        <taxon>Tylenchina</taxon>
        <taxon>Panagrolaimomorpha</taxon>
        <taxon>Panagrolaimoidea</taxon>
        <taxon>Panagrolaimidae</taxon>
        <taxon>Panagrellus</taxon>
    </lineage>
</organism>
<evidence type="ECO:0000256" key="2">
    <source>
        <dbReference type="SAM" id="Phobius"/>
    </source>
</evidence>
<protein>
    <submittedName>
        <fullName evidence="4">Uncharacterized protein</fullName>
    </submittedName>
</protein>
<proteinExistence type="predicted"/>
<evidence type="ECO:0000313" key="3">
    <source>
        <dbReference type="Proteomes" id="UP000492821"/>
    </source>
</evidence>
<keyword evidence="2" id="KW-0812">Transmembrane</keyword>
<accession>A0A7E4ZTQ7</accession>
<feature type="compositionally biased region" description="Basic and acidic residues" evidence="1">
    <location>
        <begin position="173"/>
        <end position="182"/>
    </location>
</feature>
<feature type="compositionally biased region" description="Low complexity" evidence="1">
    <location>
        <begin position="80"/>
        <end position="91"/>
    </location>
</feature>
<reference evidence="4" key="2">
    <citation type="submission" date="2020-10" db="UniProtKB">
        <authorList>
            <consortium name="WormBaseParasite"/>
        </authorList>
    </citation>
    <scope>IDENTIFICATION</scope>
</reference>